<keyword evidence="6 7" id="KW-0012">Acyltransferase</keyword>
<dbReference type="GO" id="GO:0016746">
    <property type="term" value="F:acyltransferase activity"/>
    <property type="evidence" value="ECO:0007669"/>
    <property type="project" value="UniProtKB-KW"/>
</dbReference>
<dbReference type="PANTHER" id="PTHR30606">
    <property type="entry name" value="LIPID A BIOSYNTHESIS LAUROYL ACYLTRANSFERASE"/>
    <property type="match status" value="1"/>
</dbReference>
<evidence type="ECO:0000313" key="8">
    <source>
        <dbReference type="Proteomes" id="UP000009374"/>
    </source>
</evidence>
<dbReference type="CDD" id="cd07984">
    <property type="entry name" value="LPLAT_LABLAT-like"/>
    <property type="match status" value="1"/>
</dbReference>
<protein>
    <submittedName>
        <fullName evidence="7">Lipid A biosynthesis acyltransferase</fullName>
    </submittedName>
</protein>
<dbReference type="EMBL" id="GG693887">
    <property type="protein sequence ID" value="EES51626.1"/>
    <property type="molecule type" value="Genomic_DNA"/>
</dbReference>
<evidence type="ECO:0000256" key="6">
    <source>
        <dbReference type="ARBA" id="ARBA00023315"/>
    </source>
</evidence>
<evidence type="ECO:0000256" key="5">
    <source>
        <dbReference type="ARBA" id="ARBA00023136"/>
    </source>
</evidence>
<dbReference type="PANTHER" id="PTHR30606:SF10">
    <property type="entry name" value="PHOSPHATIDYLINOSITOL MANNOSIDE ACYLTRANSFERASE"/>
    <property type="match status" value="1"/>
</dbReference>
<reference evidence="7 8" key="1">
    <citation type="journal article" date="2009" name="Appl. Environ. Microbiol.">
        <title>Community genomic and proteomic analyses of chemoautotrophic iron-oxidizing "Leptospirillum rubarum" (Group II) and "Leptospirillum ferrodiazotrophum" (Group III) bacteria in acid mine drainage biofilms.</title>
        <authorList>
            <person name="Goltsman D.S."/>
            <person name="Denef V.J."/>
            <person name="Singer S.W."/>
            <person name="VerBerkmoes N.C."/>
            <person name="Lefsrud M."/>
            <person name="Mueller R.S."/>
            <person name="Dick G.J."/>
            <person name="Sun C.L."/>
            <person name="Wheeler K.E."/>
            <person name="Zemla A."/>
            <person name="Baker B.J."/>
            <person name="Hauser L."/>
            <person name="Land M."/>
            <person name="Shah M.B."/>
            <person name="Thelen M.P."/>
            <person name="Hettich R.L."/>
            <person name="Banfield J.F."/>
        </authorList>
    </citation>
    <scope>NUCLEOTIDE SEQUENCE [LARGE SCALE GENOMIC DNA]</scope>
</reference>
<keyword evidence="3" id="KW-0997">Cell inner membrane</keyword>
<comment type="subcellular location">
    <subcellularLocation>
        <location evidence="1">Cell inner membrane</location>
    </subcellularLocation>
</comment>
<evidence type="ECO:0000313" key="7">
    <source>
        <dbReference type="EMBL" id="EES51626.1"/>
    </source>
</evidence>
<dbReference type="AlphaFoldDB" id="C6I0H1"/>
<dbReference type="InterPro" id="IPR004960">
    <property type="entry name" value="LipA_acyltrans"/>
</dbReference>
<keyword evidence="5" id="KW-0472">Membrane</keyword>
<keyword evidence="4 7" id="KW-0808">Transferase</keyword>
<dbReference type="PIRSF" id="PIRSF026649">
    <property type="entry name" value="MsbB"/>
    <property type="match status" value="1"/>
</dbReference>
<dbReference type="GO" id="GO:0005886">
    <property type="term" value="C:plasma membrane"/>
    <property type="evidence" value="ECO:0007669"/>
    <property type="project" value="UniProtKB-SubCell"/>
</dbReference>
<keyword evidence="2" id="KW-1003">Cell membrane</keyword>
<dbReference type="Pfam" id="PF03279">
    <property type="entry name" value="Lip_A_acyltrans"/>
    <property type="match status" value="1"/>
</dbReference>
<dbReference type="GO" id="GO:0009247">
    <property type="term" value="P:glycolipid biosynthetic process"/>
    <property type="evidence" value="ECO:0007669"/>
    <property type="project" value="UniProtKB-ARBA"/>
</dbReference>
<evidence type="ECO:0000256" key="1">
    <source>
        <dbReference type="ARBA" id="ARBA00004533"/>
    </source>
</evidence>
<evidence type="ECO:0000256" key="3">
    <source>
        <dbReference type="ARBA" id="ARBA00022519"/>
    </source>
</evidence>
<keyword evidence="8" id="KW-1185">Reference proteome</keyword>
<dbReference type="Proteomes" id="UP000009374">
    <property type="component" value="Unassembled WGS sequence"/>
</dbReference>
<evidence type="ECO:0000256" key="2">
    <source>
        <dbReference type="ARBA" id="ARBA00022475"/>
    </source>
</evidence>
<sequence>MTAPSDKTLSYRLTSLGLRLFRRLFCLLPAPAAFLLGERLGDLLRLSLPGKLRILRDNLSRSDLAPASPGEARRFERRVFRHFGRLGAEFLRLCLLSDAEACALAPVEGLEHFRREYERGQGVILLTGHLGNWEMALRRIAVEAPGKVHPVIRRIRNRAVNDFIDRHRRLCGKGDSILADLGPKPLIRALRAGEVLIFLLDQNAGEGEGSFVPFLGRPAATYTSLARLSLLTGLPVLPAACQRVSGGRFRGRILPPIPPETSLPPEEAALHLTALYGQALDALVRDYPEQWIWMHRRWKTRPPDEPSR</sequence>
<name>C6I0H1_9BACT</name>
<accession>C6I0H1</accession>
<gene>
    <name evidence="7" type="ORF">UBAL3_95680063</name>
</gene>
<evidence type="ECO:0000256" key="4">
    <source>
        <dbReference type="ARBA" id="ARBA00022679"/>
    </source>
</evidence>
<proteinExistence type="predicted"/>
<organism evidence="7 8">
    <name type="scientific">Leptospirillum ferrodiazotrophum</name>
    <dbReference type="NCBI Taxonomy" id="412449"/>
    <lineage>
        <taxon>Bacteria</taxon>
        <taxon>Pseudomonadati</taxon>
        <taxon>Nitrospirota</taxon>
        <taxon>Nitrospiria</taxon>
        <taxon>Nitrospirales</taxon>
        <taxon>Nitrospiraceae</taxon>
        <taxon>Leptospirillum</taxon>
    </lineage>
</organism>